<dbReference type="SMART" id="SM00823">
    <property type="entry name" value="PKS_PP"/>
    <property type="match status" value="1"/>
</dbReference>
<dbReference type="CDD" id="cd08956">
    <property type="entry name" value="KR_3_FAS_SDR_x"/>
    <property type="match status" value="1"/>
</dbReference>
<dbReference type="Pfam" id="PF13602">
    <property type="entry name" value="ADH_zinc_N_2"/>
    <property type="match status" value="1"/>
</dbReference>
<dbReference type="InterPro" id="IPR049552">
    <property type="entry name" value="PKS_DH_N"/>
</dbReference>
<dbReference type="Pfam" id="PF02801">
    <property type="entry name" value="Ketoacyl-synt_C"/>
    <property type="match status" value="1"/>
</dbReference>
<evidence type="ECO:0000256" key="3">
    <source>
        <dbReference type="ARBA" id="ARBA00022553"/>
    </source>
</evidence>
<dbReference type="InterPro" id="IPR014030">
    <property type="entry name" value="Ketoacyl_synth_N"/>
</dbReference>
<dbReference type="InterPro" id="IPR016036">
    <property type="entry name" value="Malonyl_transacylase_ACP-bd"/>
</dbReference>
<dbReference type="Pfam" id="PF00550">
    <property type="entry name" value="PP-binding"/>
    <property type="match status" value="1"/>
</dbReference>
<dbReference type="PROSITE" id="PS52019">
    <property type="entry name" value="PKS_MFAS_DH"/>
    <property type="match status" value="1"/>
</dbReference>
<dbReference type="Gene3D" id="3.10.129.110">
    <property type="entry name" value="Polyketide synthase dehydratase"/>
    <property type="match status" value="1"/>
</dbReference>
<keyword evidence="4" id="KW-0808">Transferase</keyword>
<dbReference type="Pfam" id="PF00698">
    <property type="entry name" value="Acyl_transf_1"/>
    <property type="match status" value="1"/>
</dbReference>
<feature type="domain" description="Carrier" evidence="9">
    <location>
        <begin position="1177"/>
        <end position="1252"/>
    </location>
</feature>
<dbReference type="InterPro" id="IPR020843">
    <property type="entry name" value="ER"/>
</dbReference>
<evidence type="ECO:0000259" key="10">
    <source>
        <dbReference type="PROSITE" id="PS52004"/>
    </source>
</evidence>
<keyword evidence="3" id="KW-0597">Phosphoprotein</keyword>
<dbReference type="CDD" id="cd05195">
    <property type="entry name" value="enoyl_red"/>
    <property type="match status" value="1"/>
</dbReference>
<feature type="active site" description="Proton acceptor; for dehydratase activity" evidence="8">
    <location>
        <position position="150"/>
    </location>
</feature>
<sequence>QTVRFGEVVAALAAEGHRVFVEVSPHPVLGLAIAQAGEDLVAVGSLQRGDGGRGRWLTALAGVYTAGVEVDWAAATADESRAVKVDLPTYPFQRQHYWPKPVTGRGDASSIGLQRDAHPLLAAAVWLAEGDGLVLTGRLSVSAMPWLADHAVHGTVLLPGTAFVDLAVHAGDLAGCGLLEELTLQEPLVLPSSGGVQLQVQVGDSDGDSGRRTVTVSSREGEGEWVRNAVGVLAPAGSEPVPAPLTVWPPAGAESVPVDDAYETFAQRGYGYGPAFQGLRQVWRTGDTVFAEVELPEAAEADAAGFGLHPALLDAALHGLLAASDGSGGTGLPFAWSGVRLLAGGARQLRVVLARESGGVSVTAFDGVGEPVLHARSLALREAAAGQLSGSDRQVRQSLFTVDWVPLTVQAPADAVQWARHGSGMAPVVVAAVPAAPAGSSASQAAHQAAATVLGWVQQWLADPATDDARLVIWTQGAAVGEDLAGAAVAGLVRSAQSEHPGRLLLLDVDPAAGLDPTRDADVETVLATALDAGDPEIRIRPAADGEGAVAFGRRLARAGTSGELVLPGGSGWRVEVTQPGDLGSAAVIDAPEAGAELAAGQVRVGLRAAGVNFHDVVGGLGMVSDGRVLGAEGSGVVLETGPGVTSLTVGQSVMGLVSGWGRVGIVDSRLLAPVPQGWSFQQAASVSAGFLTAFYALWDLARVRPGQRVLIHVGTGGVGTAAVQLARAWGLEVFATASPAKQHALRAMGVEESHIASTRDLDFCERFLGVTGGEGMDVVLNALAGEFTDASLRLLPRGGRFVEMGKTDIRDAAEIAEAYPGVVYQAFDLMDAGEPRIAEMFAELGPMFEAGTLVPPPVTCFELSQAVAALRYLQAARQVGKVVLNVPVEWDSQGTVLVTGGTGTLGGELARHLVKVRGMRHMVLMSRRGSAAPGVARLVAELAQSGASVRVQAGDAADRDGLASVLARLTAERPLTAVVHAAGVIDDATIESLTPERMATVFAAKADAAWNLHELTQDAGLAGFVLYSSAAAVMGSPGQGSYAAANAFLDALAVYRRGRQLVGQSLAWGLWAQASEMTGHLEGAGLTRLRRGGVQPLTTEQGLALFDAAAGLGAPLAVPARLDLSGLSRAGRPVPPLLRALAVGAPARRTAAVAAAADAGGLAAQLAALTPAEREQEVVQIVRAAAAVVLGHERAGDIDPQRAFRDMGIDSLTGLELRNRLSAETGLSLPATLVFDQPTPLEVARYLVAEACGTTEVAGTAVVPAVRVGTDEPVVIVGMGCRFPGGVEDPEGFWQLVAGGTDAMTGFPTNRGWETPSTSELGTSGTAYAPVGGFLAGAADFDAEFFGISPREALGMDPQQRLLLETCWEALEDAGIEPGTLKGSDTGVYAGIVASGYRIGEQDGAGGFGMTGTTASVGSGRVAYSLGLQGPAVSVDTACSSSLTAIHLAAQALRSGECGIALAGGVTVMATPGTYTEFARQRGLAADGRCKPFAEAADGTGWGEGVGMVVLERLSDARERGHRVLAVVAGSAINQDGASNGLSAPNGPSQQRVIRAALASARLRPGDVDVVEAHGTGTALGDPIEAQALLATYGQDRPEGRPLLLGSVKSNIGHTQAAAGVAGVIKMVQAMRHGMLPQTLHVDAPSSHVDWSAGAVELLTEPREWPAGSSPRRAGVSAFGISGTNVHLILEEPAEEAEVLDAHDQDVPDPVGPVAWVLSARSGAALAAQAGRLVEFVRARPEVAAKDLAFSLAVTRTTAFSHRLAVVGDGREELLEGLRAAAVGGAVAGVVSGTGGDGRVGVVFSGQGSQRVGMGLGLYEVFPVFARAFDEVCAGLEGLLPGSLREVIAAGGVELDQTVFAQAGLFAVQVALFRLWSSWGVVPQCVAGHSIGEVTAAYVAGVWDLADACAVVAARGRLMQELPAGGAMAALEASAEQVAGLLAGREGVAVAAVNSARQVVISGVECVVGEVVEL</sequence>
<dbReference type="Gene3D" id="3.40.366.10">
    <property type="entry name" value="Malonyl-Coenzyme A Acyl Carrier Protein, domain 2"/>
    <property type="match status" value="2"/>
</dbReference>
<dbReference type="SMART" id="SM01294">
    <property type="entry name" value="PKS_PP_betabranch"/>
    <property type="match status" value="1"/>
</dbReference>
<evidence type="ECO:0000256" key="2">
    <source>
        <dbReference type="ARBA" id="ARBA00022450"/>
    </source>
</evidence>
<feature type="non-terminal residue" evidence="12">
    <location>
        <position position="1975"/>
    </location>
</feature>
<dbReference type="Pfam" id="PF08659">
    <property type="entry name" value="KR"/>
    <property type="match status" value="1"/>
</dbReference>
<name>A0ABS0RNS3_9ACTN</name>
<feature type="active site" description="Proton donor; for dehydratase activity" evidence="8">
    <location>
        <position position="314"/>
    </location>
</feature>
<dbReference type="InterPro" id="IPR018201">
    <property type="entry name" value="Ketoacyl_synth_AS"/>
</dbReference>
<dbReference type="Pfam" id="PF00109">
    <property type="entry name" value="ketoacyl-synt"/>
    <property type="match status" value="1"/>
</dbReference>
<dbReference type="SUPFAM" id="SSF55048">
    <property type="entry name" value="Probable ACP-binding domain of malonyl-CoA ACP transacylase"/>
    <property type="match status" value="1"/>
</dbReference>
<keyword evidence="2" id="KW-0596">Phosphopantetheine</keyword>
<accession>A0ABS0RNS3</accession>
<reference evidence="12 13" key="1">
    <citation type="submission" date="2020-12" db="EMBL/GenBank/DDBJ databases">
        <authorList>
            <person name="Kusuma A.B."/>
            <person name="Nouioui I."/>
            <person name="Goodfellow M."/>
        </authorList>
    </citation>
    <scope>NUCLEOTIDE SEQUENCE [LARGE SCALE GENOMIC DNA]</scope>
    <source>
        <strain evidence="12 13">DSM 41764</strain>
    </source>
</reference>
<dbReference type="InterPro" id="IPR057326">
    <property type="entry name" value="KR_dom"/>
</dbReference>
<dbReference type="Pfam" id="PF21089">
    <property type="entry name" value="PKS_DH_N"/>
    <property type="match status" value="1"/>
</dbReference>
<evidence type="ECO:0000256" key="5">
    <source>
        <dbReference type="ARBA" id="ARBA00023194"/>
    </source>
</evidence>
<dbReference type="SUPFAM" id="SSF51735">
    <property type="entry name" value="NAD(P)-binding Rossmann-fold domains"/>
    <property type="match status" value="3"/>
</dbReference>
<evidence type="ECO:0000256" key="7">
    <source>
        <dbReference type="ARBA" id="ARBA00023315"/>
    </source>
</evidence>
<dbReference type="Gene3D" id="3.40.47.10">
    <property type="match status" value="1"/>
</dbReference>
<feature type="non-terminal residue" evidence="12">
    <location>
        <position position="1"/>
    </location>
</feature>
<dbReference type="SUPFAM" id="SSF50129">
    <property type="entry name" value="GroES-like"/>
    <property type="match status" value="1"/>
</dbReference>
<dbReference type="SMART" id="SM00826">
    <property type="entry name" value="PKS_DH"/>
    <property type="match status" value="1"/>
</dbReference>
<comment type="pathway">
    <text evidence="1">Antibiotic biosynthesis.</text>
</comment>
<dbReference type="Gene3D" id="3.40.50.720">
    <property type="entry name" value="NAD(P)-binding Rossmann-like Domain"/>
    <property type="match status" value="1"/>
</dbReference>
<dbReference type="InterPro" id="IPR014043">
    <property type="entry name" value="Acyl_transferase_dom"/>
</dbReference>
<keyword evidence="13" id="KW-1185">Reference proteome</keyword>
<dbReference type="SMART" id="SM00822">
    <property type="entry name" value="PKS_KR"/>
    <property type="match status" value="1"/>
</dbReference>
<dbReference type="PANTHER" id="PTHR43775:SF51">
    <property type="entry name" value="INACTIVE PHENOLPHTHIOCEROL SYNTHESIS POLYKETIDE SYNTHASE TYPE I PKS1-RELATED"/>
    <property type="match status" value="1"/>
</dbReference>
<dbReference type="InterPro" id="IPR036736">
    <property type="entry name" value="ACP-like_sf"/>
</dbReference>
<dbReference type="Pfam" id="PF22621">
    <property type="entry name" value="CurL-like_PKS_C"/>
    <property type="match status" value="1"/>
</dbReference>
<dbReference type="SUPFAM" id="SSF47336">
    <property type="entry name" value="ACP-like"/>
    <property type="match status" value="1"/>
</dbReference>
<feature type="region of interest" description="N-terminal hotdog fold" evidence="8">
    <location>
        <begin position="118"/>
        <end position="240"/>
    </location>
</feature>
<comment type="caution">
    <text evidence="12">The sequence shown here is derived from an EMBL/GenBank/DDBJ whole genome shotgun (WGS) entry which is preliminary data.</text>
</comment>
<evidence type="ECO:0000313" key="13">
    <source>
        <dbReference type="Proteomes" id="UP000638849"/>
    </source>
</evidence>
<dbReference type="SMART" id="SM00829">
    <property type="entry name" value="PKS_ER"/>
    <property type="match status" value="1"/>
</dbReference>
<dbReference type="InterPro" id="IPR042104">
    <property type="entry name" value="PKS_dehydratase_sf"/>
</dbReference>
<dbReference type="Gene3D" id="3.90.180.10">
    <property type="entry name" value="Medium-chain alcohol dehydrogenases, catalytic domain"/>
    <property type="match status" value="1"/>
</dbReference>
<evidence type="ECO:0000259" key="9">
    <source>
        <dbReference type="PROSITE" id="PS50075"/>
    </source>
</evidence>
<gene>
    <name evidence="12" type="ORF">JBF12_36470</name>
</gene>
<dbReference type="InterPro" id="IPR016035">
    <property type="entry name" value="Acyl_Trfase/lysoPLipase"/>
</dbReference>
<dbReference type="SUPFAM" id="SSF52151">
    <property type="entry name" value="FabD/lysophospholipase-like"/>
    <property type="match status" value="1"/>
</dbReference>
<dbReference type="PROSITE" id="PS00012">
    <property type="entry name" value="PHOSPHOPANTETHEINE"/>
    <property type="match status" value="1"/>
</dbReference>
<dbReference type="PANTHER" id="PTHR43775">
    <property type="entry name" value="FATTY ACID SYNTHASE"/>
    <property type="match status" value="1"/>
</dbReference>
<dbReference type="Gene3D" id="1.10.1200.10">
    <property type="entry name" value="ACP-like"/>
    <property type="match status" value="1"/>
</dbReference>
<evidence type="ECO:0000256" key="4">
    <source>
        <dbReference type="ARBA" id="ARBA00022679"/>
    </source>
</evidence>
<dbReference type="InterPro" id="IPR009081">
    <property type="entry name" value="PP-bd_ACP"/>
</dbReference>
<dbReference type="InterPro" id="IPR011032">
    <property type="entry name" value="GroES-like_sf"/>
</dbReference>
<dbReference type="InterPro" id="IPR016039">
    <property type="entry name" value="Thiolase-like"/>
</dbReference>
<evidence type="ECO:0000259" key="11">
    <source>
        <dbReference type="PROSITE" id="PS52019"/>
    </source>
</evidence>
<dbReference type="PROSITE" id="PS52004">
    <property type="entry name" value="KS3_2"/>
    <property type="match status" value="1"/>
</dbReference>
<dbReference type="InterPro" id="IPR013154">
    <property type="entry name" value="ADH-like_N"/>
</dbReference>
<dbReference type="Gene3D" id="3.30.70.250">
    <property type="entry name" value="Malonyl-CoA ACP transacylase, ACP-binding"/>
    <property type="match status" value="1"/>
</dbReference>
<dbReference type="PROSITE" id="PS00606">
    <property type="entry name" value="KS3_1"/>
    <property type="match status" value="1"/>
</dbReference>
<feature type="domain" description="PKS/mFAS DH" evidence="11">
    <location>
        <begin position="118"/>
        <end position="389"/>
    </location>
</feature>
<keyword evidence="7" id="KW-0012">Acyltransferase</keyword>
<dbReference type="Pfam" id="PF22953">
    <property type="entry name" value="SpnB_Rossmann"/>
    <property type="match status" value="1"/>
</dbReference>
<feature type="region of interest" description="C-terminal hotdog fold" evidence="8">
    <location>
        <begin position="253"/>
        <end position="389"/>
    </location>
</feature>
<keyword evidence="5" id="KW-0045">Antibiotic biosynthesis</keyword>
<proteinExistence type="predicted"/>
<dbReference type="InterPro" id="IPR036291">
    <property type="entry name" value="NAD(P)-bd_dom_sf"/>
</dbReference>
<dbReference type="InterPro" id="IPR049551">
    <property type="entry name" value="PKS_DH_C"/>
</dbReference>
<dbReference type="InterPro" id="IPR006162">
    <property type="entry name" value="Ppantetheine_attach_site"/>
</dbReference>
<evidence type="ECO:0000256" key="6">
    <source>
        <dbReference type="ARBA" id="ARBA00023268"/>
    </source>
</evidence>
<dbReference type="Pfam" id="PF14765">
    <property type="entry name" value="PS-DH"/>
    <property type="match status" value="1"/>
</dbReference>
<dbReference type="InterPro" id="IPR020841">
    <property type="entry name" value="PKS_Beta-ketoAc_synthase_dom"/>
</dbReference>
<dbReference type="InterPro" id="IPR020806">
    <property type="entry name" value="PKS_PP-bd"/>
</dbReference>
<protein>
    <submittedName>
        <fullName evidence="12">SDR family NAD(P)-dependent oxidoreductase</fullName>
    </submittedName>
</protein>
<evidence type="ECO:0000313" key="12">
    <source>
        <dbReference type="EMBL" id="MBI0318376.1"/>
    </source>
</evidence>
<dbReference type="PROSITE" id="PS50075">
    <property type="entry name" value="CARRIER"/>
    <property type="match status" value="1"/>
</dbReference>
<dbReference type="Gene3D" id="3.40.50.11460">
    <property type="match status" value="1"/>
</dbReference>
<dbReference type="Proteomes" id="UP000638849">
    <property type="component" value="Unassembled WGS sequence"/>
</dbReference>
<evidence type="ECO:0000256" key="1">
    <source>
        <dbReference type="ARBA" id="ARBA00004792"/>
    </source>
</evidence>
<dbReference type="Gene3D" id="3.30.70.3290">
    <property type="match status" value="2"/>
</dbReference>
<dbReference type="SMART" id="SM00827">
    <property type="entry name" value="PKS_AT"/>
    <property type="match status" value="1"/>
</dbReference>
<evidence type="ECO:0000256" key="8">
    <source>
        <dbReference type="PROSITE-ProRule" id="PRU01363"/>
    </source>
</evidence>
<dbReference type="InterPro" id="IPR050091">
    <property type="entry name" value="PKS_NRPS_Biosynth_Enz"/>
</dbReference>
<dbReference type="SUPFAM" id="SSF53901">
    <property type="entry name" value="Thiolase-like"/>
    <property type="match status" value="1"/>
</dbReference>
<dbReference type="InterPro" id="IPR020807">
    <property type="entry name" value="PKS_DH"/>
</dbReference>
<dbReference type="RefSeq" id="WP_198280990.1">
    <property type="nucleotide sequence ID" value="NZ_JAEEAQ010000570.1"/>
</dbReference>
<dbReference type="InterPro" id="IPR049900">
    <property type="entry name" value="PKS_mFAS_DH"/>
</dbReference>
<dbReference type="CDD" id="cd00833">
    <property type="entry name" value="PKS"/>
    <property type="match status" value="1"/>
</dbReference>
<keyword evidence="6" id="KW-0511">Multifunctional enzyme</keyword>
<dbReference type="InterPro" id="IPR013968">
    <property type="entry name" value="PKS_KR"/>
</dbReference>
<dbReference type="InterPro" id="IPR001227">
    <property type="entry name" value="Ac_transferase_dom_sf"/>
</dbReference>
<dbReference type="InterPro" id="IPR014031">
    <property type="entry name" value="Ketoacyl_synth_C"/>
</dbReference>
<dbReference type="Pfam" id="PF08240">
    <property type="entry name" value="ADH_N"/>
    <property type="match status" value="1"/>
</dbReference>
<dbReference type="EMBL" id="JAEEAQ010000570">
    <property type="protein sequence ID" value="MBI0318376.1"/>
    <property type="molecule type" value="Genomic_DNA"/>
</dbReference>
<dbReference type="SMART" id="SM00825">
    <property type="entry name" value="PKS_KS"/>
    <property type="match status" value="1"/>
</dbReference>
<dbReference type="InterPro" id="IPR055123">
    <property type="entry name" value="SpnB-like_Rossmann"/>
</dbReference>
<feature type="domain" description="Ketosynthase family 3 (KS3)" evidence="10">
    <location>
        <begin position="1272"/>
        <end position="1693"/>
    </location>
</feature>
<organism evidence="12 13">
    <name type="scientific">Streptomyces javensis</name>
    <dbReference type="NCBI Taxonomy" id="114698"/>
    <lineage>
        <taxon>Bacteria</taxon>
        <taxon>Bacillati</taxon>
        <taxon>Actinomycetota</taxon>
        <taxon>Actinomycetes</taxon>
        <taxon>Kitasatosporales</taxon>
        <taxon>Streptomycetaceae</taxon>
        <taxon>Streptomyces</taxon>
        <taxon>Streptomyces violaceusniger group</taxon>
    </lineage>
</organism>